<proteinExistence type="predicted"/>
<evidence type="ECO:0000256" key="1">
    <source>
        <dbReference type="SAM" id="MobiDB-lite"/>
    </source>
</evidence>
<evidence type="ECO:0000256" key="2">
    <source>
        <dbReference type="SAM" id="Phobius"/>
    </source>
</evidence>
<keyword evidence="4" id="KW-1185">Reference proteome</keyword>
<keyword evidence="2" id="KW-0472">Membrane</keyword>
<evidence type="ECO:0000313" key="4">
    <source>
        <dbReference type="Proteomes" id="UP000518266"/>
    </source>
</evidence>
<evidence type="ECO:0000313" key="3">
    <source>
        <dbReference type="EMBL" id="KAF3839002.1"/>
    </source>
</evidence>
<name>A0A7J5XPJ8_DISMA</name>
<dbReference type="AlphaFoldDB" id="A0A7J5XPJ8"/>
<feature type="region of interest" description="Disordered" evidence="1">
    <location>
        <begin position="17"/>
        <end position="101"/>
    </location>
</feature>
<gene>
    <name evidence="3" type="ORF">F7725_017719</name>
</gene>
<dbReference type="EMBL" id="JAAKFY010000021">
    <property type="protein sequence ID" value="KAF3839002.1"/>
    <property type="molecule type" value="Genomic_DNA"/>
</dbReference>
<sequence length="176" mass="19670">MSAYSHEALSVVRSVLKRSSDAAVARWRRREDEEASPKGKKASVREHAPQLRGVEEGSRGRESRRGVEEGSRGGESRKGVEEGSRGGESRMGVEDGSRGWESRWESRMESRIGVEDGSRGWESRMGVEDGSRGWESRMGMMEQRVRVELFLLLLLLLGGGVGWVRLRCVTPSRCYG</sequence>
<keyword evidence="2" id="KW-1133">Transmembrane helix</keyword>
<dbReference type="OrthoDB" id="2313515at2759"/>
<protein>
    <submittedName>
        <fullName evidence="3">Uncharacterized protein</fullName>
    </submittedName>
</protein>
<reference evidence="3 4" key="1">
    <citation type="submission" date="2020-03" db="EMBL/GenBank/DDBJ databases">
        <title>Dissostichus mawsoni Genome sequencing and assembly.</title>
        <authorList>
            <person name="Park H."/>
        </authorList>
    </citation>
    <scope>NUCLEOTIDE SEQUENCE [LARGE SCALE GENOMIC DNA]</scope>
    <source>
        <strain evidence="3">DM0001</strain>
        <tissue evidence="3">Muscle</tissue>
    </source>
</reference>
<accession>A0A7J5XPJ8</accession>
<organism evidence="3 4">
    <name type="scientific">Dissostichus mawsoni</name>
    <name type="common">Antarctic cod</name>
    <dbReference type="NCBI Taxonomy" id="36200"/>
    <lineage>
        <taxon>Eukaryota</taxon>
        <taxon>Metazoa</taxon>
        <taxon>Chordata</taxon>
        <taxon>Craniata</taxon>
        <taxon>Vertebrata</taxon>
        <taxon>Euteleostomi</taxon>
        <taxon>Actinopterygii</taxon>
        <taxon>Neopterygii</taxon>
        <taxon>Teleostei</taxon>
        <taxon>Neoteleostei</taxon>
        <taxon>Acanthomorphata</taxon>
        <taxon>Eupercaria</taxon>
        <taxon>Perciformes</taxon>
        <taxon>Notothenioidei</taxon>
        <taxon>Nototheniidae</taxon>
        <taxon>Dissostichus</taxon>
    </lineage>
</organism>
<dbReference type="Proteomes" id="UP000518266">
    <property type="component" value="Unassembled WGS sequence"/>
</dbReference>
<feature type="compositionally biased region" description="Basic and acidic residues" evidence="1">
    <location>
        <begin position="29"/>
        <end position="101"/>
    </location>
</feature>
<comment type="caution">
    <text evidence="3">The sequence shown here is derived from an EMBL/GenBank/DDBJ whole genome shotgun (WGS) entry which is preliminary data.</text>
</comment>
<feature type="transmembrane region" description="Helical" evidence="2">
    <location>
        <begin position="147"/>
        <end position="166"/>
    </location>
</feature>
<keyword evidence="2" id="KW-0812">Transmembrane</keyword>